<protein>
    <recommendedName>
        <fullName evidence="4">Zn(2)-C6 fungal-type domain-containing protein</fullName>
    </recommendedName>
</protein>
<evidence type="ECO:0000256" key="1">
    <source>
        <dbReference type="ARBA" id="ARBA00022723"/>
    </source>
</evidence>
<feature type="compositionally biased region" description="Low complexity" evidence="3">
    <location>
        <begin position="95"/>
        <end position="111"/>
    </location>
</feature>
<feature type="domain" description="Zn(2)-C6 fungal-type" evidence="4">
    <location>
        <begin position="24"/>
        <end position="53"/>
    </location>
</feature>
<dbReference type="Proteomes" id="UP001152049">
    <property type="component" value="Unassembled WGS sequence"/>
</dbReference>
<dbReference type="Pfam" id="PF00172">
    <property type="entry name" value="Zn_clus"/>
    <property type="match status" value="1"/>
</dbReference>
<dbReference type="Pfam" id="PF04082">
    <property type="entry name" value="Fungal_trans"/>
    <property type="match status" value="1"/>
</dbReference>
<reference evidence="5" key="1">
    <citation type="submission" date="2022-09" db="EMBL/GenBank/DDBJ databases">
        <title>Fusarium specimens isolated from Avocado Roots.</title>
        <authorList>
            <person name="Stajich J."/>
            <person name="Roper C."/>
            <person name="Heimlech-Rivalta G."/>
        </authorList>
    </citation>
    <scope>NUCLEOTIDE SEQUENCE</scope>
    <source>
        <strain evidence="5">CF00136</strain>
    </source>
</reference>
<dbReference type="PROSITE" id="PS00463">
    <property type="entry name" value="ZN2_CY6_FUNGAL_1"/>
    <property type="match status" value="1"/>
</dbReference>
<dbReference type="GO" id="GO:0008270">
    <property type="term" value="F:zinc ion binding"/>
    <property type="evidence" value="ECO:0007669"/>
    <property type="project" value="InterPro"/>
</dbReference>
<dbReference type="GO" id="GO:0000981">
    <property type="term" value="F:DNA-binding transcription factor activity, RNA polymerase II-specific"/>
    <property type="evidence" value="ECO:0007669"/>
    <property type="project" value="InterPro"/>
</dbReference>
<dbReference type="CDD" id="cd12148">
    <property type="entry name" value="fungal_TF_MHR"/>
    <property type="match status" value="1"/>
</dbReference>
<dbReference type="SUPFAM" id="SSF57701">
    <property type="entry name" value="Zn2/Cys6 DNA-binding domain"/>
    <property type="match status" value="1"/>
</dbReference>
<dbReference type="AlphaFoldDB" id="A0A9W8S2D6"/>
<sequence length="674" mass="74289">MSQSNTTSPAAVSEGASGGIKKPACDNCKSRKTKCDRGSPCSSCVAAELDCRLTRRAPEKRQRILISNRYDEAMENVDRSLQQVTGALQKLLQISERSQSSPRSQGSPAASVSNNPPDVIGALEGYRGDSSFNAHVQRVTAALRNAATGLEGGLGDVPVNETLAATQMIEEAATSQDVTPAPTSTTPPAFPQPQYLELQDRRLPPLEQVLRILRLAQTEKQSFFMDVPIINEPDFGDLCQKVYFAVNDYSILAWAVVNAGLLFLFNGLRKDNYGQIGVDDSDIQAHAQLLTANIEAALQSLRLIQEPSFEAIRAFAILIHFCLKMGRNSVAWFLVASASRMCIDLGWHRLPNHIDDTEMVMKRNLFWHIYIWDKGMAFTLGRSPSIHQYDVVTKRPTLPRDYPAAPAYLHAGFIEFSIITGEMYMQLFSAAAQLAPRETRNDKAKAFATQLMNVNANLQQALQDMPYDVRETFKVINLYLDIITKCLTTIAYRVIPCDQTNPNPLKCSFECVQAARQALCAIIQADEAFGAQNPDGWSRFLNLLFNTVPFTSFIVLAGNTIASSSSEDLALLSAAVLAIKPIANSGAPGKKLFDVCKAFYQFASFSVARQVTESATVYQQAIPTTAFTNTQVTSYGHIMAPQDWDTVMDEFELGDGAGDLASFMEPYMPFNWQV</sequence>
<evidence type="ECO:0000313" key="6">
    <source>
        <dbReference type="Proteomes" id="UP001152049"/>
    </source>
</evidence>
<evidence type="ECO:0000256" key="2">
    <source>
        <dbReference type="ARBA" id="ARBA00023242"/>
    </source>
</evidence>
<dbReference type="InterPro" id="IPR036864">
    <property type="entry name" value="Zn2-C6_fun-type_DNA-bd_sf"/>
</dbReference>
<organism evidence="5 6">
    <name type="scientific">Fusarium torreyae</name>
    <dbReference type="NCBI Taxonomy" id="1237075"/>
    <lineage>
        <taxon>Eukaryota</taxon>
        <taxon>Fungi</taxon>
        <taxon>Dikarya</taxon>
        <taxon>Ascomycota</taxon>
        <taxon>Pezizomycotina</taxon>
        <taxon>Sordariomycetes</taxon>
        <taxon>Hypocreomycetidae</taxon>
        <taxon>Hypocreales</taxon>
        <taxon>Nectriaceae</taxon>
        <taxon>Fusarium</taxon>
    </lineage>
</organism>
<dbReference type="GO" id="GO:0006351">
    <property type="term" value="P:DNA-templated transcription"/>
    <property type="evidence" value="ECO:0007669"/>
    <property type="project" value="InterPro"/>
</dbReference>
<accession>A0A9W8S2D6</accession>
<feature type="region of interest" description="Disordered" evidence="3">
    <location>
        <begin position="1"/>
        <end position="38"/>
    </location>
</feature>
<dbReference type="GO" id="GO:0003677">
    <property type="term" value="F:DNA binding"/>
    <property type="evidence" value="ECO:0007669"/>
    <property type="project" value="InterPro"/>
</dbReference>
<keyword evidence="2" id="KW-0539">Nucleus</keyword>
<feature type="compositionally biased region" description="Polar residues" evidence="3">
    <location>
        <begin position="1"/>
        <end position="10"/>
    </location>
</feature>
<evidence type="ECO:0000259" key="4">
    <source>
        <dbReference type="PROSITE" id="PS50048"/>
    </source>
</evidence>
<dbReference type="CDD" id="cd00067">
    <property type="entry name" value="GAL4"/>
    <property type="match status" value="1"/>
</dbReference>
<dbReference type="SMART" id="SM00906">
    <property type="entry name" value="Fungal_trans"/>
    <property type="match status" value="1"/>
</dbReference>
<dbReference type="OrthoDB" id="103819at2759"/>
<evidence type="ECO:0000313" key="5">
    <source>
        <dbReference type="EMBL" id="KAJ4264569.1"/>
    </source>
</evidence>
<keyword evidence="6" id="KW-1185">Reference proteome</keyword>
<dbReference type="SMART" id="SM00066">
    <property type="entry name" value="GAL4"/>
    <property type="match status" value="1"/>
</dbReference>
<dbReference type="PROSITE" id="PS50048">
    <property type="entry name" value="ZN2_CY6_FUNGAL_2"/>
    <property type="match status" value="1"/>
</dbReference>
<dbReference type="InterPro" id="IPR050987">
    <property type="entry name" value="AtrR-like"/>
</dbReference>
<name>A0A9W8S2D6_9HYPO</name>
<keyword evidence="1" id="KW-0479">Metal-binding</keyword>
<dbReference type="EMBL" id="JAOQAZ010000008">
    <property type="protein sequence ID" value="KAJ4264569.1"/>
    <property type="molecule type" value="Genomic_DNA"/>
</dbReference>
<dbReference type="InterPro" id="IPR001138">
    <property type="entry name" value="Zn2Cys6_DnaBD"/>
</dbReference>
<feature type="region of interest" description="Disordered" evidence="3">
    <location>
        <begin position="95"/>
        <end position="122"/>
    </location>
</feature>
<evidence type="ECO:0000256" key="3">
    <source>
        <dbReference type="SAM" id="MobiDB-lite"/>
    </source>
</evidence>
<proteinExistence type="predicted"/>
<dbReference type="InterPro" id="IPR007219">
    <property type="entry name" value="XnlR_reg_dom"/>
</dbReference>
<gene>
    <name evidence="5" type="ORF">NW762_005773</name>
</gene>
<dbReference type="PANTHER" id="PTHR46910">
    <property type="entry name" value="TRANSCRIPTION FACTOR PDR1"/>
    <property type="match status" value="1"/>
</dbReference>
<dbReference type="Gene3D" id="4.10.240.10">
    <property type="entry name" value="Zn(2)-C6 fungal-type DNA-binding domain"/>
    <property type="match status" value="1"/>
</dbReference>
<dbReference type="PANTHER" id="PTHR46910:SF5">
    <property type="entry name" value="ZN(II)2CYS6 TRANSCRIPTION FACTOR (EUROFUNG)"/>
    <property type="match status" value="1"/>
</dbReference>
<comment type="caution">
    <text evidence="5">The sequence shown here is derived from an EMBL/GenBank/DDBJ whole genome shotgun (WGS) entry which is preliminary data.</text>
</comment>